<feature type="transmembrane region" description="Helical" evidence="6">
    <location>
        <begin position="288"/>
        <end position="305"/>
    </location>
</feature>
<dbReference type="Proteomes" id="UP000092967">
    <property type="component" value="Chromosome"/>
</dbReference>
<name>A0A1B1Y2H4_9FLAO</name>
<keyword evidence="5 6" id="KW-0472">Membrane</keyword>
<gene>
    <name evidence="7" type="ORF">AXE80_01120</name>
</gene>
<evidence type="ECO:0000256" key="5">
    <source>
        <dbReference type="ARBA" id="ARBA00023136"/>
    </source>
</evidence>
<keyword evidence="2" id="KW-1003">Cell membrane</keyword>
<dbReference type="RefSeq" id="WP_068824080.1">
    <property type="nucleotide sequence ID" value="NZ_CP014224.1"/>
</dbReference>
<feature type="transmembrane region" description="Helical" evidence="6">
    <location>
        <begin position="325"/>
        <end position="345"/>
    </location>
</feature>
<evidence type="ECO:0000256" key="2">
    <source>
        <dbReference type="ARBA" id="ARBA00022475"/>
    </source>
</evidence>
<feature type="transmembrane region" description="Helical" evidence="6">
    <location>
        <begin position="12"/>
        <end position="31"/>
    </location>
</feature>
<reference evidence="7 8" key="1">
    <citation type="submission" date="2016-02" db="EMBL/GenBank/DDBJ databases">
        <authorList>
            <person name="Wen L."/>
            <person name="He K."/>
            <person name="Yang H."/>
        </authorList>
    </citation>
    <scope>NUCLEOTIDE SEQUENCE [LARGE SCALE GENOMIC DNA]</scope>
    <source>
        <strain evidence="7 8">CZ1127</strain>
    </source>
</reference>
<keyword evidence="8" id="KW-1185">Reference proteome</keyword>
<dbReference type="GO" id="GO:0005886">
    <property type="term" value="C:plasma membrane"/>
    <property type="evidence" value="ECO:0007669"/>
    <property type="project" value="UniProtKB-SubCell"/>
</dbReference>
<dbReference type="PANTHER" id="PTHR30250:SF11">
    <property type="entry name" value="O-ANTIGEN TRANSPORTER-RELATED"/>
    <property type="match status" value="1"/>
</dbReference>
<dbReference type="InterPro" id="IPR002797">
    <property type="entry name" value="Polysacc_synth"/>
</dbReference>
<feature type="transmembrane region" description="Helical" evidence="6">
    <location>
        <begin position="253"/>
        <end position="276"/>
    </location>
</feature>
<proteinExistence type="predicted"/>
<feature type="transmembrane region" description="Helical" evidence="6">
    <location>
        <begin position="85"/>
        <end position="111"/>
    </location>
</feature>
<feature type="transmembrane region" description="Helical" evidence="6">
    <location>
        <begin position="173"/>
        <end position="196"/>
    </location>
</feature>
<dbReference type="Pfam" id="PF01943">
    <property type="entry name" value="Polysacc_synt"/>
    <property type="match status" value="1"/>
</dbReference>
<comment type="subcellular location">
    <subcellularLocation>
        <location evidence="1">Cell membrane</location>
        <topology evidence="1">Multi-pass membrane protein</topology>
    </subcellularLocation>
</comment>
<feature type="transmembrane region" description="Helical" evidence="6">
    <location>
        <begin position="217"/>
        <end position="241"/>
    </location>
</feature>
<evidence type="ECO:0000256" key="1">
    <source>
        <dbReference type="ARBA" id="ARBA00004651"/>
    </source>
</evidence>
<evidence type="ECO:0000313" key="7">
    <source>
        <dbReference type="EMBL" id="ANW94976.1"/>
    </source>
</evidence>
<dbReference type="AlphaFoldDB" id="A0A1B1Y2H4"/>
<evidence type="ECO:0000313" key="8">
    <source>
        <dbReference type="Proteomes" id="UP000092967"/>
    </source>
</evidence>
<dbReference type="KEGG" id="wfu:AXE80_01120"/>
<dbReference type="InterPro" id="IPR050833">
    <property type="entry name" value="Poly_Biosynth_Transport"/>
</dbReference>
<feature type="transmembrane region" description="Helical" evidence="6">
    <location>
        <begin position="386"/>
        <end position="404"/>
    </location>
</feature>
<feature type="transmembrane region" description="Helical" evidence="6">
    <location>
        <begin position="43"/>
        <end position="64"/>
    </location>
</feature>
<dbReference type="EMBL" id="CP014224">
    <property type="protein sequence ID" value="ANW94976.1"/>
    <property type="molecule type" value="Genomic_DNA"/>
</dbReference>
<keyword evidence="3 6" id="KW-0812">Transmembrane</keyword>
<evidence type="ECO:0000256" key="6">
    <source>
        <dbReference type="SAM" id="Phobius"/>
    </source>
</evidence>
<evidence type="ECO:0000256" key="4">
    <source>
        <dbReference type="ARBA" id="ARBA00022989"/>
    </source>
</evidence>
<sequence>MINKKVFQLIENISALFSLKAIDLGLSLWLIPYLILKIGLHHYGVYAFAMSLVLFFVNVLNYGFNLSTVRELAKHKDDQIKVNTIFNEVLSVKLFLFGVLYILFLGISFIIPKFSEHFNLYFFASLVLIGDLFSLRWFFMGIEKMKFITIIHLCSTLVFIGLILLNISKPSDYIIIPLYEALGMFISSLFSFIWVLKKYNIQIGFISFKEVLIYLKTHFNSFINLLLPSTSGVFIVFLSGMLGLPSFVGLTQIGIKLTAAFTTLNTILTNVFYPLVNRNNAMEFPTRKILNILGFFVSVMMFVLGEFLTRNWLHFETEAMMQNMILIVKILSPIPFLAAIVSSYGVNGLLTKYKDKLFGRITIIASMTMLLSAILLVPLYPITGAVLSFLIARIVYSALSYYFLKANS</sequence>
<protein>
    <recommendedName>
        <fullName evidence="9">Polysaccharide biosynthesis protein C-terminal domain-containing protein</fullName>
    </recommendedName>
</protein>
<feature type="transmembrane region" description="Helical" evidence="6">
    <location>
        <begin position="117"/>
        <end position="135"/>
    </location>
</feature>
<evidence type="ECO:0008006" key="9">
    <source>
        <dbReference type="Google" id="ProtNLM"/>
    </source>
</evidence>
<keyword evidence="4 6" id="KW-1133">Transmembrane helix</keyword>
<feature type="transmembrane region" description="Helical" evidence="6">
    <location>
        <begin position="147"/>
        <end position="167"/>
    </location>
</feature>
<feature type="transmembrane region" description="Helical" evidence="6">
    <location>
        <begin position="357"/>
        <end position="380"/>
    </location>
</feature>
<organism evidence="7 8">
    <name type="scientific">Wenyingzhuangia fucanilytica</name>
    <dbReference type="NCBI Taxonomy" id="1790137"/>
    <lineage>
        <taxon>Bacteria</taxon>
        <taxon>Pseudomonadati</taxon>
        <taxon>Bacteroidota</taxon>
        <taxon>Flavobacteriia</taxon>
        <taxon>Flavobacteriales</taxon>
        <taxon>Flavobacteriaceae</taxon>
        <taxon>Wenyingzhuangia</taxon>
    </lineage>
</organism>
<accession>A0A1B1Y2H4</accession>
<dbReference type="STRING" id="1790137.AXE80_01120"/>
<evidence type="ECO:0000256" key="3">
    <source>
        <dbReference type="ARBA" id="ARBA00022692"/>
    </source>
</evidence>
<dbReference type="OrthoDB" id="9815702at2"/>
<dbReference type="PANTHER" id="PTHR30250">
    <property type="entry name" value="PST FAMILY PREDICTED COLANIC ACID TRANSPORTER"/>
    <property type="match status" value="1"/>
</dbReference>